<name>A0ABD5NIC8_9EURY</name>
<dbReference type="EMBL" id="JBHRWN010000002">
    <property type="protein sequence ID" value="MFC3478732.1"/>
    <property type="molecule type" value="Genomic_DNA"/>
</dbReference>
<dbReference type="GeneID" id="69118254"/>
<reference evidence="2 3" key="1">
    <citation type="journal article" date="2019" name="Int. J. Syst. Evol. Microbiol.">
        <title>The Global Catalogue of Microorganisms (GCM) 10K type strain sequencing project: providing services to taxonomists for standard genome sequencing and annotation.</title>
        <authorList>
            <consortium name="The Broad Institute Genomics Platform"/>
            <consortium name="The Broad Institute Genome Sequencing Center for Infectious Disease"/>
            <person name="Wu L."/>
            <person name="Ma J."/>
        </authorList>
    </citation>
    <scope>NUCLEOTIDE SEQUENCE [LARGE SCALE GENOMIC DNA]</scope>
    <source>
        <strain evidence="2 3">CGMCC 1.12562</strain>
    </source>
</reference>
<evidence type="ECO:0000313" key="3">
    <source>
        <dbReference type="Proteomes" id="UP001595660"/>
    </source>
</evidence>
<organism evidence="2 3">
    <name type="scientific">Halobacterium litoreum</name>
    <dbReference type="NCBI Taxonomy" id="2039234"/>
    <lineage>
        <taxon>Archaea</taxon>
        <taxon>Methanobacteriati</taxon>
        <taxon>Methanobacteriota</taxon>
        <taxon>Stenosarchaea group</taxon>
        <taxon>Halobacteria</taxon>
        <taxon>Halobacteriales</taxon>
        <taxon>Halobacteriaceae</taxon>
        <taxon>Halobacterium</taxon>
    </lineage>
</organism>
<feature type="compositionally biased region" description="Low complexity" evidence="1">
    <location>
        <begin position="22"/>
        <end position="41"/>
    </location>
</feature>
<accession>A0ABD5NIC8</accession>
<comment type="caution">
    <text evidence="2">The sequence shown here is derived from an EMBL/GenBank/DDBJ whole genome shotgun (WGS) entry which is preliminary data.</text>
</comment>
<dbReference type="Proteomes" id="UP001595660">
    <property type="component" value="Unassembled WGS sequence"/>
</dbReference>
<evidence type="ECO:0000256" key="1">
    <source>
        <dbReference type="SAM" id="MobiDB-lite"/>
    </source>
</evidence>
<evidence type="ECO:0000313" key="2">
    <source>
        <dbReference type="EMBL" id="MFC3478732.1"/>
    </source>
</evidence>
<proteinExistence type="predicted"/>
<feature type="region of interest" description="Disordered" evidence="1">
    <location>
        <begin position="22"/>
        <end position="45"/>
    </location>
</feature>
<sequence length="178" mass="18216">MTRYSTLCVVVVLVVAGGAPAVTAQPGDSPQPTTQQNSTQQGEQVDSDLRLVSSAYNGKGTATLVFETDTTKAVTLSDAGGFIDGGTINRRTLILDGAGTHTVTFDVTESSRGYVGVSIATQEVLYAEVIRSPTPSPFAGASGTTGWLGGASIVLISFVGAGIWVVYNEGGEPTEASP</sequence>
<dbReference type="RefSeq" id="WP_232569888.1">
    <property type="nucleotide sequence ID" value="NZ_CP089466.1"/>
</dbReference>
<dbReference type="AlphaFoldDB" id="A0ABD5NIC8"/>
<protein>
    <submittedName>
        <fullName evidence="2">Uncharacterized protein</fullName>
    </submittedName>
</protein>
<gene>
    <name evidence="2" type="ORF">ACFOKC_13465</name>
</gene>
<dbReference type="Pfam" id="PF26259">
    <property type="entry name" value="DUF8063"/>
    <property type="match status" value="1"/>
</dbReference>
<dbReference type="InterPro" id="IPR058376">
    <property type="entry name" value="DUF8063"/>
</dbReference>
<keyword evidence="3" id="KW-1185">Reference proteome</keyword>